<feature type="compositionally biased region" description="Low complexity" evidence="1">
    <location>
        <begin position="120"/>
        <end position="133"/>
    </location>
</feature>
<reference evidence="3" key="1">
    <citation type="submission" date="2019-03" db="EMBL/GenBank/DDBJ databases">
        <title>WGS assembly of Setaria viridis.</title>
        <authorList>
            <person name="Huang P."/>
            <person name="Jenkins J."/>
            <person name="Grimwood J."/>
            <person name="Barry K."/>
            <person name="Healey A."/>
            <person name="Mamidi S."/>
            <person name="Sreedasyam A."/>
            <person name="Shu S."/>
            <person name="Feldman M."/>
            <person name="Wu J."/>
            <person name="Yu Y."/>
            <person name="Chen C."/>
            <person name="Johnson J."/>
            <person name="Rokhsar D."/>
            <person name="Baxter I."/>
            <person name="Schmutz J."/>
            <person name="Brutnell T."/>
            <person name="Kellogg E."/>
        </authorList>
    </citation>
    <scope>NUCLEOTIDE SEQUENCE [LARGE SCALE GENOMIC DNA]</scope>
</reference>
<dbReference type="Pfam" id="PF10440">
    <property type="entry name" value="WIYLD"/>
    <property type="match status" value="1"/>
</dbReference>
<dbReference type="InterPro" id="IPR018848">
    <property type="entry name" value="WIYLD_domain"/>
</dbReference>
<protein>
    <recommendedName>
        <fullName evidence="2">WIYLD domain-containing protein</fullName>
    </recommendedName>
</protein>
<dbReference type="Proteomes" id="UP000298652">
    <property type="component" value="Chromosome 2"/>
</dbReference>
<keyword evidence="4" id="KW-1185">Reference proteome</keyword>
<dbReference type="OMA" id="RPYNGWI"/>
<name>A0A4V6DB39_SETVI</name>
<evidence type="ECO:0000313" key="3">
    <source>
        <dbReference type="EMBL" id="TKW32156.1"/>
    </source>
</evidence>
<dbReference type="Gene3D" id="1.10.8.850">
    <property type="entry name" value="Histone-lysine N methyltransferase , C-terminal domain-like"/>
    <property type="match status" value="1"/>
</dbReference>
<dbReference type="PANTHER" id="PTHR34271">
    <property type="entry name" value="NUCLEOLAR HISTONE METHYLTRANSFERASE-RELATED PROTEIN"/>
    <property type="match status" value="1"/>
</dbReference>
<dbReference type="InterPro" id="IPR043017">
    <property type="entry name" value="WIYLD_dom_sf"/>
</dbReference>
<evidence type="ECO:0000256" key="1">
    <source>
        <dbReference type="SAM" id="MobiDB-lite"/>
    </source>
</evidence>
<feature type="compositionally biased region" description="Acidic residues" evidence="1">
    <location>
        <begin position="138"/>
        <end position="150"/>
    </location>
</feature>
<accession>A0A4V6DB39</accession>
<dbReference type="Gramene" id="TKW32156">
    <property type="protein sequence ID" value="TKW32156"/>
    <property type="gene ID" value="SEVIR_2G151600v2"/>
</dbReference>
<feature type="domain" description="WIYLD" evidence="2">
    <location>
        <begin position="6"/>
        <end position="67"/>
    </location>
</feature>
<gene>
    <name evidence="3" type="ORF">SEVIR_2G151600v2</name>
</gene>
<evidence type="ECO:0000259" key="2">
    <source>
        <dbReference type="Pfam" id="PF10440"/>
    </source>
</evidence>
<evidence type="ECO:0000313" key="4">
    <source>
        <dbReference type="Proteomes" id="UP000298652"/>
    </source>
</evidence>
<sequence>MGRPRPKRGERRIDAAIDHLAEYGFPKPRIRKIINNLLQLYGRDGWVFLEEGSYKIVLDTLLEEQEQLEKQQAAAADEASLQKDMEVSPAVHSEALTESQSAVEPQAFPNSSPPREHVLPPAKGAARARPPCRGWISEESDTESELEDGEMISHAQRPFFSKKDIPNPAESLPYSKRKRPTRWDVRPNN</sequence>
<dbReference type="PANTHER" id="PTHR34271:SF1">
    <property type="entry name" value="NUCLEOLAR HISTONE METHYLTRANSFERASE-RELATED PROTEIN"/>
    <property type="match status" value="1"/>
</dbReference>
<organism evidence="3 4">
    <name type="scientific">Setaria viridis</name>
    <name type="common">Green bristlegrass</name>
    <name type="synonym">Setaria italica subsp. viridis</name>
    <dbReference type="NCBI Taxonomy" id="4556"/>
    <lineage>
        <taxon>Eukaryota</taxon>
        <taxon>Viridiplantae</taxon>
        <taxon>Streptophyta</taxon>
        <taxon>Embryophyta</taxon>
        <taxon>Tracheophyta</taxon>
        <taxon>Spermatophyta</taxon>
        <taxon>Magnoliopsida</taxon>
        <taxon>Liliopsida</taxon>
        <taxon>Poales</taxon>
        <taxon>Poaceae</taxon>
        <taxon>PACMAD clade</taxon>
        <taxon>Panicoideae</taxon>
        <taxon>Panicodae</taxon>
        <taxon>Paniceae</taxon>
        <taxon>Cenchrinae</taxon>
        <taxon>Setaria</taxon>
    </lineage>
</organism>
<dbReference type="EMBL" id="CM016553">
    <property type="protein sequence ID" value="TKW32156.1"/>
    <property type="molecule type" value="Genomic_DNA"/>
</dbReference>
<proteinExistence type="predicted"/>
<feature type="region of interest" description="Disordered" evidence="1">
    <location>
        <begin position="73"/>
        <end position="189"/>
    </location>
</feature>
<dbReference type="AlphaFoldDB" id="A0A4V6DB39"/>